<dbReference type="PANTHER" id="PTHR43739">
    <property type="entry name" value="XYLOGLUCANASE (EUROFUNG)"/>
    <property type="match status" value="1"/>
</dbReference>
<dbReference type="SUPFAM" id="SSF50939">
    <property type="entry name" value="Sialidases"/>
    <property type="match status" value="1"/>
</dbReference>
<gene>
    <name evidence="3" type="ORF">METZ01_LOCUS25578</name>
</gene>
<reference evidence="3" key="1">
    <citation type="submission" date="2018-05" db="EMBL/GenBank/DDBJ databases">
        <authorList>
            <person name="Lanie J.A."/>
            <person name="Ng W.-L."/>
            <person name="Kazmierczak K.M."/>
            <person name="Andrzejewski T.M."/>
            <person name="Davidsen T.M."/>
            <person name="Wayne K.J."/>
            <person name="Tettelin H."/>
            <person name="Glass J.I."/>
            <person name="Rusch D."/>
            <person name="Podicherti R."/>
            <person name="Tsui H.-C.T."/>
            <person name="Winkler M.E."/>
        </authorList>
    </citation>
    <scope>NUCLEOTIDE SEQUENCE</scope>
</reference>
<dbReference type="EMBL" id="UINC01001156">
    <property type="protein sequence ID" value="SUZ72724.1"/>
    <property type="molecule type" value="Genomic_DNA"/>
</dbReference>
<feature type="domain" description="Sortilin N-terminal" evidence="2">
    <location>
        <begin position="109"/>
        <end position="243"/>
    </location>
</feature>
<evidence type="ECO:0000256" key="1">
    <source>
        <dbReference type="ARBA" id="ARBA00022737"/>
    </source>
</evidence>
<dbReference type="InterPro" id="IPR052025">
    <property type="entry name" value="Xyloglucanase_GH74"/>
</dbReference>
<dbReference type="InterPro" id="IPR015943">
    <property type="entry name" value="WD40/YVTN_repeat-like_dom_sf"/>
</dbReference>
<dbReference type="SUPFAM" id="SSF110296">
    <property type="entry name" value="Oligoxyloglucan reducing end-specific cellobiohydrolase"/>
    <property type="match status" value="1"/>
</dbReference>
<evidence type="ECO:0000313" key="3">
    <source>
        <dbReference type="EMBL" id="SUZ72724.1"/>
    </source>
</evidence>
<dbReference type="PANTHER" id="PTHR43739:SF5">
    <property type="entry name" value="EXO-ALPHA-SIALIDASE"/>
    <property type="match status" value="1"/>
</dbReference>
<sequence length="899" mass="102293">MFPLILISQPSLETLTKNIHYRQIGPSRQGGRVVSIAVSQQNPFTFYMAGGPGGVWKTENNGNTFYPIFDNENIASIGDISLAPSNDNILWVGTGEANLRNSTYYGNGVYKSLDAGKTWQHMGLNESHHIGRVLIHPKDPDIVYIAAQGHYYSENPERGIYKTINGGKTWKKSLDIEINGRHIGATEIKMDSNNPNILYAVTYDRLRTPWMFKNNGEGSAIYKSSDGGESWKKLTNGLPSGKLGKIGIDIYNKNPNILYANIDNANPNPNNNRPVLHEIYRSDDAGKSWYKVSADGESIGNRSNYYGQIIIDPNDHLHIYVLSPIVHESFDGGKTWGQYIRYGGDNHVLWINPNDSRHMMMGYDYGMAITHDEGKNWYHPDEIPMGQFYAIGVDMDYPYNVYGGTQDFGSWKGPSTKKGRFPIRFEDWEHVNGGDGFYNLVDPDDSRWLYSSSQFGHITRIDQKTGSRKTIVDDRNDDFRFNWNTPLLISPHNSKTLYVGAQLVLRSINQGESWENISPDLAGFNIDKKGFGPFIYGTLTTLDESPIEEGVIWTGSDNGNVHITRDGGKIWTKLNSNIVGNPDYWVSRITASNHRLGTAYVTYSGLRRDDFRPFIFKTEDFGKTWISLASNLPNESINVIKEDYKNPNLLFLGTDKAVYTSLNNGNSWIKLKNNMPTIPIHDLVIHPRENDLVVGTHGRSIYIADISPLQELTDEILEKDIHLFDVEPKVQWRMVSQPAVSAQNFVGENEPAGITINYYLKEKVVINKIKLTIYDGEEVIDELLGTNKIGINSIQWGMIKRKYRTSEEKIKWEKEQKLIKEEPEFFDYYDAVEIFPLPNEEVDKYGRSLRTRVHPLPGNTDQNYKYYKVPPGDYKVVLTINEISQSKNISILKDQWYNK</sequence>
<dbReference type="InterPro" id="IPR036278">
    <property type="entry name" value="Sialidase_sf"/>
</dbReference>
<name>A0A381Q1H0_9ZZZZ</name>
<keyword evidence="1" id="KW-0677">Repeat</keyword>
<dbReference type="AlphaFoldDB" id="A0A381Q1H0"/>
<accession>A0A381Q1H0</accession>
<organism evidence="3">
    <name type="scientific">marine metagenome</name>
    <dbReference type="NCBI Taxonomy" id="408172"/>
    <lineage>
        <taxon>unclassified sequences</taxon>
        <taxon>metagenomes</taxon>
        <taxon>ecological metagenomes</taxon>
    </lineage>
</organism>
<dbReference type="InterPro" id="IPR031778">
    <property type="entry name" value="Sortilin_N"/>
</dbReference>
<dbReference type="Gene3D" id="2.130.10.10">
    <property type="entry name" value="YVTN repeat-like/Quinoprotein amine dehydrogenase"/>
    <property type="match status" value="4"/>
</dbReference>
<protein>
    <recommendedName>
        <fullName evidence="2">Sortilin N-terminal domain-containing protein</fullName>
    </recommendedName>
</protein>
<proteinExistence type="predicted"/>
<dbReference type="CDD" id="cd15482">
    <property type="entry name" value="Sialidase_non-viral"/>
    <property type="match status" value="2"/>
</dbReference>
<dbReference type="GO" id="GO:0010411">
    <property type="term" value="P:xyloglucan metabolic process"/>
    <property type="evidence" value="ECO:0007669"/>
    <property type="project" value="TreeGrafter"/>
</dbReference>
<dbReference type="Pfam" id="PF15902">
    <property type="entry name" value="Sortilin-Vps10"/>
    <property type="match status" value="1"/>
</dbReference>
<evidence type="ECO:0000259" key="2">
    <source>
        <dbReference type="Pfam" id="PF15902"/>
    </source>
</evidence>